<name>A0A0E9X113_ANGAN</name>
<reference evidence="1" key="1">
    <citation type="submission" date="2014-11" db="EMBL/GenBank/DDBJ databases">
        <authorList>
            <person name="Amaro Gonzalez C."/>
        </authorList>
    </citation>
    <scope>NUCLEOTIDE SEQUENCE</scope>
</reference>
<proteinExistence type="predicted"/>
<organism evidence="1">
    <name type="scientific">Anguilla anguilla</name>
    <name type="common">European freshwater eel</name>
    <name type="synonym">Muraena anguilla</name>
    <dbReference type="NCBI Taxonomy" id="7936"/>
    <lineage>
        <taxon>Eukaryota</taxon>
        <taxon>Metazoa</taxon>
        <taxon>Chordata</taxon>
        <taxon>Craniata</taxon>
        <taxon>Vertebrata</taxon>
        <taxon>Euteleostomi</taxon>
        <taxon>Actinopterygii</taxon>
        <taxon>Neopterygii</taxon>
        <taxon>Teleostei</taxon>
        <taxon>Anguilliformes</taxon>
        <taxon>Anguillidae</taxon>
        <taxon>Anguilla</taxon>
    </lineage>
</organism>
<reference evidence="1" key="2">
    <citation type="journal article" date="2015" name="Fish Shellfish Immunol.">
        <title>Early steps in the European eel (Anguilla anguilla)-Vibrio vulnificus interaction in the gills: Role of the RtxA13 toxin.</title>
        <authorList>
            <person name="Callol A."/>
            <person name="Pajuelo D."/>
            <person name="Ebbesson L."/>
            <person name="Teles M."/>
            <person name="MacKenzie S."/>
            <person name="Amaro C."/>
        </authorList>
    </citation>
    <scope>NUCLEOTIDE SEQUENCE</scope>
</reference>
<sequence length="81" mass="9380">MGSKQTSDIAYHGTVPAIDWIDALRPWYWLSVFKTGTIWQTVQQLSYLTKTILENMFLKTSVVRNRQCSSLNLDSYMICNT</sequence>
<protein>
    <submittedName>
        <fullName evidence="1">Uncharacterized protein</fullName>
    </submittedName>
</protein>
<dbReference type="AlphaFoldDB" id="A0A0E9X113"/>
<accession>A0A0E9X113</accession>
<evidence type="ECO:0000313" key="1">
    <source>
        <dbReference type="EMBL" id="JAH96412.1"/>
    </source>
</evidence>
<dbReference type="EMBL" id="GBXM01012165">
    <property type="protein sequence ID" value="JAH96412.1"/>
    <property type="molecule type" value="Transcribed_RNA"/>
</dbReference>